<dbReference type="AlphaFoldDB" id="A0A613HPR7"/>
<accession>A0A613HPR7</accession>
<evidence type="ECO:0000313" key="1">
    <source>
        <dbReference type="EMBL" id="ECW2543016.1"/>
    </source>
</evidence>
<gene>
    <name evidence="1" type="ORF">F3V56_18795</name>
</gene>
<reference evidence="1" key="1">
    <citation type="submission" date="2019-09" db="EMBL/GenBank/DDBJ databases">
        <authorList>
            <consortium name="PulseNet: The National Subtyping Network for Foodborne Disease Surveillance"/>
            <person name="Tarr C.L."/>
            <person name="Trees E."/>
            <person name="Katz L.S."/>
            <person name="Carleton-Romer H.A."/>
            <person name="Stroika S."/>
            <person name="Kucerova Z."/>
            <person name="Roache K.F."/>
            <person name="Sabol A.L."/>
            <person name="Besser J."/>
            <person name="Gerner-Smidt P."/>
        </authorList>
    </citation>
    <scope>NUCLEOTIDE SEQUENCE</scope>
    <source>
        <strain evidence="1">PNUSAS099127</strain>
    </source>
</reference>
<name>A0A613HPR7_SALER</name>
<dbReference type="EMBL" id="AAKVUR010000117">
    <property type="protein sequence ID" value="ECW2543016.1"/>
    <property type="molecule type" value="Genomic_DNA"/>
</dbReference>
<protein>
    <submittedName>
        <fullName evidence="1">ASCH domain-containing protein</fullName>
    </submittedName>
</protein>
<comment type="caution">
    <text evidence="1">The sequence shown here is derived from an EMBL/GenBank/DDBJ whole genome shotgun (WGS) entry which is preliminary data.</text>
</comment>
<proteinExistence type="predicted"/>
<feature type="non-terminal residue" evidence="1">
    <location>
        <position position="1"/>
    </location>
</feature>
<organism evidence="1">
    <name type="scientific">Salmonella enterica</name>
    <name type="common">Salmonella choleraesuis</name>
    <dbReference type="NCBI Taxonomy" id="28901"/>
    <lineage>
        <taxon>Bacteria</taxon>
        <taxon>Pseudomonadati</taxon>
        <taxon>Pseudomonadota</taxon>
        <taxon>Gammaproteobacteria</taxon>
        <taxon>Enterobacterales</taxon>
        <taxon>Enterobacteriaceae</taxon>
        <taxon>Salmonella</taxon>
    </lineage>
</organism>
<sequence>VIAEIYPNQTQFYVIDFKCL</sequence>